<dbReference type="OMA" id="FEDFCTA"/>
<sequence length="2469" mass="283119">MGPRGRSKRKLHSESGTSVGDSEEIDDTTTTVASASRPRRSRVPKRYLDDDYSPPPSKKRAGNRSTPSDAGDEEVDVKLEPIRPSSQQTPKGSVATPGTSRSLKSRGRPKKNPTPPRRKSLKQRQEDDVIYMDDDSEEEEESSDDEFIMNEEQKDDLDYSDEDLNFSDIKPNIEEETFCPWIENPETLPKLDLPETSQDIPIPISSTMDAIEIYEILRSYHRTLRITPFTFEDFCAALISKNNSCIMAEVHMALLRVCLKSDDEELTQYSVTETNNSVNIMIHHMDTLTYAEILRQYIEAYPFTDSCVRDAINVENYPYVGYEPKIVVLLFMSYRFLYSSEFKKVVSNMGRFQTDENCRVCGKSNGRVVGCSQCEASFHVECSNLKPFPEILVCNICKRNSVRGVLPLDETVEKEPLRSQPIGRDRYGRFYWFICRRIIIQSVDETEIHYYSTPPQLYQLLQRLDRHYYEKDLCEAIRLRVDEFLEQMTLTVEMTAERREAAIDNVMRKSMIGYEFAEATISPIYLHKDSMKRMASILRDCSEKVIKQETTDTDQEEEDGTRSSGPLEKPVSFDEDSILPESMLGIFNGSLINTFWSGGASQEELIQSFVQSPSINAQSLWRMGDEENDQSFMQYYNYYMRNEMAESFLSRKKAADKKKYMASKFSIIEQFEWVVAKDRQFYGNSVLHNKFVGWTLSKIARKIPTDLMHRKWNEASKGFDIEISVADDFKKLAHCLLQLDAVTRKTIYVQQWWSGLGQTKLERITLDQRENFNKDQQRNKKLEMDALAKDLDDSFIRVNYSKPKWPNTYILRQKGETYRNAGKGMMGGWAWVAKKYVEKWVTIPKKPMLPLDDKTTEKKIESTSNQKARNLERLITGIVRKRDCNKSASIVANNTLNNKCYSPSCRNSKTFTVPNAICYSPSCRNGIFVGANDRHVETETIKKEVLGEDKAWPIPEIQTFATKRGFKSIFVLQKKILRQMILTAGCQQVYMPGFSAGIKSNLLIWPYPAPRPTLDLCWKWQTLNSRSLHSVALQLKIMWSSIKWNEFEPDDTHPDRRVVIDTPSHDERRRIIRHKEMPPYGQYERYELEIEIIPLYDEQEEEDDSWLSRNRSSDCSQRGTSRKKRSQRNLDNRQATAIRKEWVDGVTLKAFEIKDYWKWVRMEAEKMVRRKIEAAKKMAKAKEDAERQRLMMLQRPVTVHRVPSIALERTNVPYMGANRRSAIGIGQDSNESGRNLEKYNNSDLQPRSSSMYYPPSTSSVHRVQPNPVIRRVPVSSNAQLNRFPLQQNQYITRVAAGADSTSNGTALAPQRGISHSRQNSPVGEPTTSTRQTLSTTEEVLGSNSPTNDSSDHQLPIGNFSSTGPQRAQQPVRQIHPGQVVVRPSPGTTGNVVYLKSTVGGTQKMMIRKAVGPSETIRHQGYPPGTVLDRGQSSHSARPIGIQQSQQIRQILTPGGAQRYVRVQNPINRQTDQTSRRVLHAGQQSPIESSQHFPPQLQQPPPVPQNPRFIIQGRTPPPKPPNETDSILEAATQMTQQHRDLNSDSSCVFGEPMRRVLPVAEEAVGAHTTGSDNDDQPPIIPRYDPANSDTQRLNQPARQVYTGQQVIRTMQNSSGNKGNVIYLKSTDGATQKMMVRQSGKPDQSSYRSQDHVPGAVLPGGSRVVAVRSAGAPHTQQVRQMYASGSAPRYVRVQNTAGSQFQRPMEQINRRIVHTGQQRRMEFTDHDQGTNTQSQSLQQQTQHTRYVLQGAVSQPVNSTKTPRAVLPRGGMTMQMMQQAQHSDHRRLISSGRQKQKVTTYRDFMASRGYLDASKFMYGKIQTKPTFLPFEFNEEEEREINEAIAREEEWMRLEEENKISAYDSAGNPIRTFTPSSDVNRAPPYVSNLLPSVDDTSDDKVIKQVLDVMFSQVCRWDRQYGWSKTHMKRARQKNDNEKVHLRKVRMTQREVLISEHMERLKKEINKRRTKMENEAEQQCGLLTPWRKSRTRPNRCDLSLSHLSSQQDPDFDLEHEMCSIFPKFESAELDWEHFGYLLNDEMSKSSEIKQKISTFHKPIEPIGKETKRRRRNADMEIVELAAKPKSEVKKEVINPADITLGGDTYDYRDQKPLDSIAINVSRRRRTSATLSKSEDEDEKKLHISATTRCAKGRRTSEPTPRVTFYAPGLSSADIDVAIPHCICQQLFDSSKLYVSCDMCGRWYHGECVNVTEKMCAKLEQWTCDQCTEEQERVKEQPALYCVCKKPYDDTKFYVGCDSCQGWFHPECVGTTRADAEQAAEYNCPNCLADSMGYESEGSEASVSSLFNVHLTRGDYSFVMELLELLLEHRMSTPFRNPIDCNECPDYDKVIKKPMDLTTISRKVEQTEYLFLGEFVNDVNLMFENAKTYNPKDNAVFKCAETMQEVFDKKLYDVREIMRAHQQVLLFQQQQQHNPISSARKRVQSESQKTTDSLDIDSDQLLPLDANLMSQLFDY</sequence>
<organism evidence="16">
    <name type="scientific">Caenorhabditis brenneri</name>
    <name type="common">Nematode worm</name>
    <dbReference type="NCBI Taxonomy" id="135651"/>
    <lineage>
        <taxon>Eukaryota</taxon>
        <taxon>Metazoa</taxon>
        <taxon>Ecdysozoa</taxon>
        <taxon>Nematoda</taxon>
        <taxon>Chromadorea</taxon>
        <taxon>Rhabditida</taxon>
        <taxon>Rhabditina</taxon>
        <taxon>Rhabditomorpha</taxon>
        <taxon>Rhabditoidea</taxon>
        <taxon>Rhabditidae</taxon>
        <taxon>Peloderinae</taxon>
        <taxon>Caenorhabditis</taxon>
    </lineage>
</organism>
<dbReference type="CDD" id="cd15560">
    <property type="entry name" value="PHD2_3_BPTF"/>
    <property type="match status" value="1"/>
</dbReference>
<evidence type="ECO:0000256" key="10">
    <source>
        <dbReference type="PROSITE-ProRule" id="PRU00146"/>
    </source>
</evidence>
<evidence type="ECO:0000256" key="4">
    <source>
        <dbReference type="ARBA" id="ARBA00022833"/>
    </source>
</evidence>
<dbReference type="InterPro" id="IPR038028">
    <property type="entry name" value="BPTF"/>
</dbReference>
<dbReference type="InterPro" id="IPR011011">
    <property type="entry name" value="Znf_FYVE_PHD"/>
</dbReference>
<name>G0P3M3_CAEBE</name>
<feature type="compositionally biased region" description="Polar residues" evidence="11">
    <location>
        <begin position="1107"/>
        <end position="1119"/>
    </location>
</feature>
<evidence type="ECO:0000256" key="9">
    <source>
        <dbReference type="PROSITE-ProRule" id="PRU00035"/>
    </source>
</evidence>
<dbReference type="InterPro" id="IPR018501">
    <property type="entry name" value="DDT_dom"/>
</dbReference>
<dbReference type="Pfam" id="PF15613">
    <property type="entry name" value="WSD"/>
    <property type="match status" value="1"/>
</dbReference>
<dbReference type="Pfam" id="PF02791">
    <property type="entry name" value="DDT"/>
    <property type="match status" value="1"/>
</dbReference>
<dbReference type="GO" id="GO:0008270">
    <property type="term" value="F:zinc ion binding"/>
    <property type="evidence" value="ECO:0007669"/>
    <property type="project" value="UniProtKB-KW"/>
</dbReference>
<keyword evidence="16" id="KW-1185">Reference proteome</keyword>
<dbReference type="PROSITE" id="PS50827">
    <property type="entry name" value="DDT"/>
    <property type="match status" value="1"/>
</dbReference>
<keyword evidence="7" id="KW-0804">Transcription</keyword>
<feature type="region of interest" description="Disordered" evidence="11">
    <location>
        <begin position="1224"/>
        <end position="1267"/>
    </location>
</feature>
<dbReference type="GO" id="GO:0006357">
    <property type="term" value="P:regulation of transcription by RNA polymerase II"/>
    <property type="evidence" value="ECO:0007669"/>
    <property type="project" value="InterPro"/>
</dbReference>
<feature type="region of interest" description="Disordered" evidence="11">
    <location>
        <begin position="1"/>
        <end position="154"/>
    </location>
</feature>
<feature type="domain" description="DDT" evidence="14">
    <location>
        <begin position="204"/>
        <end position="264"/>
    </location>
</feature>
<dbReference type="PROSITE" id="PS01359">
    <property type="entry name" value="ZF_PHD_1"/>
    <property type="match status" value="1"/>
</dbReference>
<feature type="compositionally biased region" description="Polar residues" evidence="11">
    <location>
        <begin position="1358"/>
        <end position="1371"/>
    </location>
</feature>
<evidence type="ECO:0000259" key="14">
    <source>
        <dbReference type="PROSITE" id="PS50827"/>
    </source>
</evidence>
<dbReference type="PANTHER" id="PTHR45975">
    <property type="entry name" value="NUCLEOSOME-REMODELING FACTOR SUBUNIT BPTF"/>
    <property type="match status" value="1"/>
</dbReference>
<feature type="region of interest" description="Disordered" evidence="11">
    <location>
        <begin position="1564"/>
        <end position="1590"/>
    </location>
</feature>
<dbReference type="eggNOG" id="KOG1632">
    <property type="taxonomic scope" value="Eukaryota"/>
</dbReference>
<keyword evidence="5" id="KW-0805">Transcription regulation</keyword>
<feature type="region of interest" description="Disordered" evidence="11">
    <location>
        <begin position="1635"/>
        <end position="1655"/>
    </location>
</feature>
<dbReference type="GO" id="GO:0016589">
    <property type="term" value="C:NURF complex"/>
    <property type="evidence" value="ECO:0007669"/>
    <property type="project" value="InterPro"/>
</dbReference>
<keyword evidence="3 10" id="KW-0863">Zinc-finger</keyword>
<dbReference type="InterPro" id="IPR028941">
    <property type="entry name" value="WHIM2_dom"/>
</dbReference>
<feature type="region of interest" description="Disordered" evidence="11">
    <location>
        <begin position="2425"/>
        <end position="2450"/>
    </location>
</feature>
<evidence type="ECO:0000256" key="8">
    <source>
        <dbReference type="ARBA" id="ARBA00023242"/>
    </source>
</evidence>
<dbReference type="InterPro" id="IPR019787">
    <property type="entry name" value="Znf_PHD-finger"/>
</dbReference>
<dbReference type="FunCoup" id="G0P3M3">
    <property type="interactions" value="3599"/>
</dbReference>
<dbReference type="InterPro" id="IPR001965">
    <property type="entry name" value="Znf_PHD"/>
</dbReference>
<dbReference type="Gene3D" id="3.30.40.10">
    <property type="entry name" value="Zinc/RING finger domain, C3HC4 (zinc finger)"/>
    <property type="match status" value="3"/>
</dbReference>
<evidence type="ECO:0000259" key="13">
    <source>
        <dbReference type="PROSITE" id="PS50016"/>
    </source>
</evidence>
<dbReference type="Pfam" id="PF00628">
    <property type="entry name" value="PHD"/>
    <property type="match status" value="2"/>
</dbReference>
<evidence type="ECO:0000256" key="11">
    <source>
        <dbReference type="SAM" id="MobiDB-lite"/>
    </source>
</evidence>
<dbReference type="PROSITE" id="PS50016">
    <property type="entry name" value="ZF_PHD_2"/>
    <property type="match status" value="2"/>
</dbReference>
<protein>
    <submittedName>
        <fullName evidence="15">Uncharacterized protein</fullName>
    </submittedName>
</protein>
<feature type="domain" description="PHD-type" evidence="13">
    <location>
        <begin position="2233"/>
        <end position="2284"/>
    </location>
</feature>
<comment type="subcellular location">
    <subcellularLocation>
        <location evidence="1">Nucleus</location>
    </subcellularLocation>
</comment>
<feature type="domain" description="Bromo" evidence="12">
    <location>
        <begin position="2321"/>
        <end position="2391"/>
    </location>
</feature>
<gene>
    <name evidence="15" type="ORF">CAEBREN_14128</name>
</gene>
<dbReference type="Gene3D" id="1.20.920.10">
    <property type="entry name" value="Bromodomain-like"/>
    <property type="match status" value="1"/>
</dbReference>
<evidence type="ECO:0000259" key="12">
    <source>
        <dbReference type="PROSITE" id="PS50014"/>
    </source>
</evidence>
<dbReference type="STRING" id="135651.G0P3M3"/>
<dbReference type="GO" id="GO:0000978">
    <property type="term" value="F:RNA polymerase II cis-regulatory region sequence-specific DNA binding"/>
    <property type="evidence" value="ECO:0007669"/>
    <property type="project" value="TreeGrafter"/>
</dbReference>
<dbReference type="Pfam" id="PF00439">
    <property type="entry name" value="Bromodomain"/>
    <property type="match status" value="1"/>
</dbReference>
<evidence type="ECO:0000256" key="6">
    <source>
        <dbReference type="ARBA" id="ARBA00023117"/>
    </source>
</evidence>
<feature type="compositionally biased region" description="Polar residues" evidence="11">
    <location>
        <begin position="1227"/>
        <end position="1247"/>
    </location>
</feature>
<keyword evidence="2" id="KW-0479">Metal-binding</keyword>
<feature type="compositionally biased region" description="Low complexity" evidence="11">
    <location>
        <begin position="1248"/>
        <end position="1259"/>
    </location>
</feature>
<dbReference type="EMBL" id="GL380047">
    <property type="protein sequence ID" value="EGT44274.1"/>
    <property type="molecule type" value="Genomic_DNA"/>
</dbReference>
<dbReference type="InterPro" id="IPR013083">
    <property type="entry name" value="Znf_RING/FYVE/PHD"/>
</dbReference>
<dbReference type="InterPro" id="IPR019786">
    <property type="entry name" value="Zinc_finger_PHD-type_CS"/>
</dbReference>
<evidence type="ECO:0000256" key="3">
    <source>
        <dbReference type="ARBA" id="ARBA00022771"/>
    </source>
</evidence>
<evidence type="ECO:0000256" key="1">
    <source>
        <dbReference type="ARBA" id="ARBA00004123"/>
    </source>
</evidence>
<keyword evidence="6 9" id="KW-0103">Bromodomain</keyword>
<dbReference type="SMART" id="SM00571">
    <property type="entry name" value="DDT"/>
    <property type="match status" value="1"/>
</dbReference>
<feature type="compositionally biased region" description="Polar residues" evidence="11">
    <location>
        <begin position="1481"/>
        <end position="1492"/>
    </location>
</feature>
<evidence type="ECO:0000256" key="2">
    <source>
        <dbReference type="ARBA" id="ARBA00022723"/>
    </source>
</evidence>
<evidence type="ECO:0000313" key="15">
    <source>
        <dbReference type="EMBL" id="EGT44274.1"/>
    </source>
</evidence>
<dbReference type="PROSITE" id="PS50014">
    <property type="entry name" value="BROMODOMAIN_2"/>
    <property type="match status" value="1"/>
</dbReference>
<dbReference type="InterPro" id="IPR001487">
    <property type="entry name" value="Bromodomain"/>
</dbReference>
<evidence type="ECO:0000256" key="5">
    <source>
        <dbReference type="ARBA" id="ARBA00023015"/>
    </source>
</evidence>
<feature type="compositionally biased region" description="Basic residues" evidence="11">
    <location>
        <begin position="103"/>
        <end position="122"/>
    </location>
</feature>
<evidence type="ECO:0000256" key="7">
    <source>
        <dbReference type="ARBA" id="ARBA00023163"/>
    </source>
</evidence>
<dbReference type="OrthoDB" id="784962at2759"/>
<feature type="compositionally biased region" description="Polar residues" evidence="11">
    <location>
        <begin position="84"/>
        <end position="102"/>
    </location>
</feature>
<feature type="region of interest" description="Disordered" evidence="11">
    <location>
        <begin position="1297"/>
        <end position="1383"/>
    </location>
</feature>
<feature type="compositionally biased region" description="Low complexity" evidence="11">
    <location>
        <begin position="1326"/>
        <end position="1336"/>
    </location>
</feature>
<feature type="region of interest" description="Disordered" evidence="11">
    <location>
        <begin position="548"/>
        <end position="573"/>
    </location>
</feature>
<dbReference type="InParanoid" id="G0P3M3"/>
<dbReference type="PANTHER" id="PTHR45975:SF2">
    <property type="entry name" value="NUCLEOSOME-REMODELING FACTOR SUBUNIT BPTF"/>
    <property type="match status" value="1"/>
</dbReference>
<evidence type="ECO:0000313" key="16">
    <source>
        <dbReference type="Proteomes" id="UP000008068"/>
    </source>
</evidence>
<dbReference type="SUPFAM" id="SSF47370">
    <property type="entry name" value="Bromodomain"/>
    <property type="match status" value="1"/>
</dbReference>
<proteinExistence type="predicted"/>
<feature type="compositionally biased region" description="Acidic residues" evidence="11">
    <location>
        <begin position="128"/>
        <end position="154"/>
    </location>
</feature>
<dbReference type="HOGENOM" id="CLU_000284_0_0_1"/>
<reference evidence="16" key="1">
    <citation type="submission" date="2011-07" db="EMBL/GenBank/DDBJ databases">
        <authorList>
            <consortium name="Caenorhabditis brenneri Sequencing and Analysis Consortium"/>
            <person name="Wilson R.K."/>
        </authorList>
    </citation>
    <scope>NUCLEOTIDE SEQUENCE [LARGE SCALE GENOMIC DNA]</scope>
    <source>
        <strain evidence="16">PB2801</strain>
    </source>
</reference>
<keyword evidence="4" id="KW-0862">Zinc</keyword>
<dbReference type="SMART" id="SM00249">
    <property type="entry name" value="PHD"/>
    <property type="match status" value="3"/>
</dbReference>
<accession>G0P3M3</accession>
<keyword evidence="8" id="KW-0539">Nucleus</keyword>
<feature type="compositionally biased region" description="Basic residues" evidence="11">
    <location>
        <begin position="1"/>
        <end position="11"/>
    </location>
</feature>
<dbReference type="eggNOG" id="KOG1473">
    <property type="taxonomic scope" value="Eukaryota"/>
</dbReference>
<dbReference type="Proteomes" id="UP000008068">
    <property type="component" value="Unassembled WGS sequence"/>
</dbReference>
<dbReference type="SMART" id="SM00297">
    <property type="entry name" value="BROMO"/>
    <property type="match status" value="1"/>
</dbReference>
<feature type="region of interest" description="Disordered" evidence="11">
    <location>
        <begin position="1104"/>
        <end position="1132"/>
    </location>
</feature>
<dbReference type="PRINTS" id="PR00503">
    <property type="entry name" value="BROMODOMAIN"/>
</dbReference>
<feature type="domain" description="PHD-type" evidence="13">
    <location>
        <begin position="2173"/>
        <end position="2224"/>
    </location>
</feature>
<feature type="region of interest" description="Disordered" evidence="11">
    <location>
        <begin position="1466"/>
        <end position="1524"/>
    </location>
</feature>
<dbReference type="InterPro" id="IPR036427">
    <property type="entry name" value="Bromodomain-like_sf"/>
</dbReference>
<dbReference type="SUPFAM" id="SSF57903">
    <property type="entry name" value="FYVE/PHD zinc finger"/>
    <property type="match status" value="3"/>
</dbReference>